<sequence>MRPLPVVLLCLASLSAPLATAASDPLARAAAVGVREAERQRALALNERDIELLRRLMGGNYRHVETNGRLRSKTEFLQALARDEYRIRHYALEDMEVEVVSGDVAIVTGTYRAARYELGSAQPLRGRYVRVWTRQPEGWRISLHQGTEIKTAAAQPAKSDNRATQ</sequence>
<name>A0ABM8C6A8_9BURK</name>
<keyword evidence="1" id="KW-0732">Signal</keyword>
<protein>
    <recommendedName>
        <fullName evidence="2">DUF4440 domain-containing protein</fullName>
    </recommendedName>
</protein>
<dbReference type="RefSeq" id="WP_281914177.1">
    <property type="nucleotide sequence ID" value="NZ_AP026966.1"/>
</dbReference>
<dbReference type="Proteomes" id="UP001163336">
    <property type="component" value="Chromosome"/>
</dbReference>
<accession>A0ABM8C6A8</accession>
<gene>
    <name evidence="3" type="ORF">MasN3_22390</name>
</gene>
<dbReference type="InterPro" id="IPR032710">
    <property type="entry name" value="NTF2-like_dom_sf"/>
</dbReference>
<proteinExistence type="predicted"/>
<feature type="signal peptide" evidence="1">
    <location>
        <begin position="1"/>
        <end position="21"/>
    </location>
</feature>
<evidence type="ECO:0000313" key="4">
    <source>
        <dbReference type="Proteomes" id="UP001163336"/>
    </source>
</evidence>
<dbReference type="InterPro" id="IPR027843">
    <property type="entry name" value="DUF4440"/>
</dbReference>
<reference evidence="3" key="1">
    <citation type="submission" date="2022-11" db="EMBL/GenBank/DDBJ databases">
        <title>Isolation and characterization of PLA-degrading bacterium Massilia sp. from Antarctic soil.</title>
        <authorList>
            <person name="Sato K."/>
            <person name="Gomez-Fuentes C."/>
            <person name="Ahmad S.A."/>
            <person name="Zulkharnain A."/>
        </authorList>
    </citation>
    <scope>NUCLEOTIDE SEQUENCE</scope>
    <source>
        <strain evidence="3">N-3</strain>
    </source>
</reference>
<dbReference type="Pfam" id="PF14534">
    <property type="entry name" value="DUF4440"/>
    <property type="match status" value="1"/>
</dbReference>
<feature type="domain" description="DUF4440" evidence="2">
    <location>
        <begin position="34"/>
        <end position="141"/>
    </location>
</feature>
<evidence type="ECO:0000313" key="3">
    <source>
        <dbReference type="EMBL" id="BDT58745.1"/>
    </source>
</evidence>
<organism evidence="3 4">
    <name type="scientific">Massilia varians</name>
    <dbReference type="NCBI Taxonomy" id="457921"/>
    <lineage>
        <taxon>Bacteria</taxon>
        <taxon>Pseudomonadati</taxon>
        <taxon>Pseudomonadota</taxon>
        <taxon>Betaproteobacteria</taxon>
        <taxon>Burkholderiales</taxon>
        <taxon>Oxalobacteraceae</taxon>
        <taxon>Telluria group</taxon>
        <taxon>Massilia</taxon>
    </lineage>
</organism>
<keyword evidence="4" id="KW-1185">Reference proteome</keyword>
<dbReference type="Gene3D" id="3.10.450.50">
    <property type="match status" value="1"/>
</dbReference>
<evidence type="ECO:0000259" key="2">
    <source>
        <dbReference type="Pfam" id="PF14534"/>
    </source>
</evidence>
<feature type="chain" id="PRO_5046175633" description="DUF4440 domain-containing protein" evidence="1">
    <location>
        <begin position="22"/>
        <end position="165"/>
    </location>
</feature>
<evidence type="ECO:0000256" key="1">
    <source>
        <dbReference type="SAM" id="SignalP"/>
    </source>
</evidence>
<dbReference type="SUPFAM" id="SSF54427">
    <property type="entry name" value="NTF2-like"/>
    <property type="match status" value="1"/>
</dbReference>
<dbReference type="EMBL" id="AP026966">
    <property type="protein sequence ID" value="BDT58745.1"/>
    <property type="molecule type" value="Genomic_DNA"/>
</dbReference>